<keyword evidence="1" id="KW-0812">Transmembrane</keyword>
<dbReference type="EMBL" id="WJNH01000003">
    <property type="protein sequence ID" value="MRG86078.1"/>
    <property type="molecule type" value="Genomic_DNA"/>
</dbReference>
<reference evidence="2 3" key="1">
    <citation type="submission" date="2019-11" db="EMBL/GenBank/DDBJ databases">
        <authorList>
            <person name="Li J."/>
        </authorList>
    </citation>
    <scope>NUCLEOTIDE SEQUENCE [LARGE SCALE GENOMIC DNA]</scope>
    <source>
        <strain evidence="2 3">J4</strain>
    </source>
</reference>
<keyword evidence="3" id="KW-1185">Reference proteome</keyword>
<gene>
    <name evidence="2" type="ORF">GH754_07040</name>
</gene>
<keyword evidence="1" id="KW-1133">Transmembrane helix</keyword>
<organism evidence="2 3">
    <name type="scientific">Salinibacillus xinjiangensis</name>
    <dbReference type="NCBI Taxonomy" id="1229268"/>
    <lineage>
        <taxon>Bacteria</taxon>
        <taxon>Bacillati</taxon>
        <taxon>Bacillota</taxon>
        <taxon>Bacilli</taxon>
        <taxon>Bacillales</taxon>
        <taxon>Bacillaceae</taxon>
        <taxon>Salinibacillus</taxon>
    </lineage>
</organism>
<name>A0A6G1X5H9_9BACI</name>
<evidence type="ECO:0000313" key="3">
    <source>
        <dbReference type="Proteomes" id="UP000480185"/>
    </source>
</evidence>
<comment type="caution">
    <text evidence="2">The sequence shown here is derived from an EMBL/GenBank/DDBJ whole genome shotgun (WGS) entry which is preliminary data.</text>
</comment>
<keyword evidence="1" id="KW-0472">Membrane</keyword>
<sequence length="175" mass="20419">MSLTLIDIILTGALVIIVTFILSLFVKKKLTLFVALLIVIFGIYFIKDQLKYTTFQDLVSDKLDEQSIVESITITTQDLSEGLPKREKSIEIEDEKKIDRILKDFKEVELKKEEDVHSVFREYYIEILVTNEVDDDHLIMEELAFGLDEDYLGQYKIINETKHLKTVEELIENNQ</sequence>
<dbReference type="RefSeq" id="WP_153727995.1">
    <property type="nucleotide sequence ID" value="NZ_WJNH01000003.1"/>
</dbReference>
<evidence type="ECO:0000256" key="1">
    <source>
        <dbReference type="SAM" id="Phobius"/>
    </source>
</evidence>
<dbReference type="Proteomes" id="UP000480185">
    <property type="component" value="Unassembled WGS sequence"/>
</dbReference>
<evidence type="ECO:0000313" key="2">
    <source>
        <dbReference type="EMBL" id="MRG86078.1"/>
    </source>
</evidence>
<dbReference type="AlphaFoldDB" id="A0A6G1X5H9"/>
<feature type="transmembrane region" description="Helical" evidence="1">
    <location>
        <begin position="30"/>
        <end position="46"/>
    </location>
</feature>
<feature type="transmembrane region" description="Helical" evidence="1">
    <location>
        <begin position="6"/>
        <end position="25"/>
    </location>
</feature>
<proteinExistence type="predicted"/>
<accession>A0A6G1X5H9</accession>
<protein>
    <submittedName>
        <fullName evidence="2">Uncharacterized protein</fullName>
    </submittedName>
</protein>
<dbReference type="OrthoDB" id="2864435at2"/>